<dbReference type="GO" id="GO:0015744">
    <property type="term" value="P:succinate transport"/>
    <property type="evidence" value="ECO:0007669"/>
    <property type="project" value="TreeGrafter"/>
</dbReference>
<dbReference type="RefSeq" id="WP_245504671.1">
    <property type="nucleotide sequence ID" value="NZ_SMAI01000007.1"/>
</dbReference>
<comment type="caution">
    <text evidence="10">The sequence shown here is derived from an EMBL/GenBank/DDBJ whole genome shotgun (WGS) entry which is preliminary data.</text>
</comment>
<keyword evidence="11" id="KW-1185">Reference proteome</keyword>
<gene>
    <name evidence="10" type="ORF">EDC64_10731</name>
</gene>
<dbReference type="AlphaFoldDB" id="A0A4R3LZJ8"/>
<evidence type="ECO:0000256" key="1">
    <source>
        <dbReference type="ARBA" id="ARBA00004651"/>
    </source>
</evidence>
<dbReference type="GO" id="GO:0022857">
    <property type="term" value="F:transmembrane transporter activity"/>
    <property type="evidence" value="ECO:0007669"/>
    <property type="project" value="InterPro"/>
</dbReference>
<keyword evidence="3 7" id="KW-0812">Transmembrane</keyword>
<keyword evidence="2" id="KW-1003">Cell membrane</keyword>
<evidence type="ECO:0000256" key="7">
    <source>
        <dbReference type="SAM" id="Phobius"/>
    </source>
</evidence>
<dbReference type="Pfam" id="PF06738">
    <property type="entry name" value="ThrE"/>
    <property type="match status" value="1"/>
</dbReference>
<name>A0A4R3LZJ8_9HYPH</name>
<sequence>MATPAPIAPEEALALVRISARLLFANGQTTRRCIDSVVHLGACLGLTVEIAARWGELDLRVSGPSLPARLEVIAVTPAGVEMHKVTETLDVMDKVCLGTLAPAQARAALDAIDHLKPISLLRFAAFAGAGAAALAVIFGAVDPVTLLLIFASAAGGACVRRWLSHVAPNPLPQPLAASFLAGLVAAAASHIFPASVVFVIALCPCMILVPGPHLLNSALDLARMRLPLGGARLGYAALLILMICIGLLAGLSLGAASLPLSGGAAVPLAIDVIAAGIAVAAFGTYFSMPWRMLPFPMAVGMAGHAVHWATLAVGAGLTAATFATCFLVGAVVTPLANRMRLPFAAVAFASVVSLMPGSFLFRMSDALIGMGAAAPAAQPALLIAAIEDATTAVAVLVAMALGLILPKVILERLFPPTLP</sequence>
<dbReference type="InterPro" id="IPR050539">
    <property type="entry name" value="ThrE_Dicarb/AminoAcid_Exp"/>
</dbReference>
<dbReference type="EMBL" id="SMAI01000007">
    <property type="protein sequence ID" value="TCT04215.1"/>
    <property type="molecule type" value="Genomic_DNA"/>
</dbReference>
<feature type="transmembrane region" description="Helical" evidence="7">
    <location>
        <begin position="392"/>
        <end position="410"/>
    </location>
</feature>
<evidence type="ECO:0000256" key="3">
    <source>
        <dbReference type="ARBA" id="ARBA00022692"/>
    </source>
</evidence>
<reference evidence="10 11" key="1">
    <citation type="submission" date="2019-03" db="EMBL/GenBank/DDBJ databases">
        <title>Genomic Encyclopedia of Type Strains, Phase IV (KMG-IV): sequencing the most valuable type-strain genomes for metagenomic binning, comparative biology and taxonomic classification.</title>
        <authorList>
            <person name="Goeker M."/>
        </authorList>
    </citation>
    <scope>NUCLEOTIDE SEQUENCE [LARGE SCALE GENOMIC DNA]</scope>
    <source>
        <strain evidence="10 11">DSM 9035</strain>
    </source>
</reference>
<accession>A0A4R3LZJ8</accession>
<comment type="subcellular location">
    <subcellularLocation>
        <location evidence="1">Cell membrane</location>
        <topology evidence="1">Multi-pass membrane protein</topology>
    </subcellularLocation>
</comment>
<evidence type="ECO:0000259" key="9">
    <source>
        <dbReference type="Pfam" id="PF12821"/>
    </source>
</evidence>
<feature type="transmembrane region" description="Helical" evidence="7">
    <location>
        <begin position="264"/>
        <end position="287"/>
    </location>
</feature>
<comment type="similarity">
    <text evidence="6">Belongs to the ThrE exporter (TC 2.A.79) family.</text>
</comment>
<evidence type="ECO:0000256" key="5">
    <source>
        <dbReference type="ARBA" id="ARBA00023136"/>
    </source>
</evidence>
<protein>
    <submittedName>
        <fullName evidence="10">Uncharacterized membrane protein YjjP (DUF1212 family)</fullName>
    </submittedName>
</protein>
<feature type="transmembrane region" description="Helical" evidence="7">
    <location>
        <begin position="341"/>
        <end position="360"/>
    </location>
</feature>
<dbReference type="InterPro" id="IPR024528">
    <property type="entry name" value="ThrE_2"/>
</dbReference>
<organism evidence="10 11">
    <name type="scientific">Aquabacter spiritensis</name>
    <dbReference type="NCBI Taxonomy" id="933073"/>
    <lineage>
        <taxon>Bacteria</taxon>
        <taxon>Pseudomonadati</taxon>
        <taxon>Pseudomonadota</taxon>
        <taxon>Alphaproteobacteria</taxon>
        <taxon>Hyphomicrobiales</taxon>
        <taxon>Xanthobacteraceae</taxon>
        <taxon>Aquabacter</taxon>
    </lineage>
</organism>
<dbReference type="Pfam" id="PF12821">
    <property type="entry name" value="ThrE_2"/>
    <property type="match status" value="1"/>
</dbReference>
<feature type="domain" description="Threonine/Serine exporter ThrE" evidence="9">
    <location>
        <begin position="271"/>
        <end position="409"/>
    </location>
</feature>
<feature type="transmembrane region" description="Helical" evidence="7">
    <location>
        <begin position="308"/>
        <end position="335"/>
    </location>
</feature>
<evidence type="ECO:0000256" key="6">
    <source>
        <dbReference type="ARBA" id="ARBA00034125"/>
    </source>
</evidence>
<evidence type="ECO:0000256" key="2">
    <source>
        <dbReference type="ARBA" id="ARBA00022475"/>
    </source>
</evidence>
<evidence type="ECO:0000256" key="4">
    <source>
        <dbReference type="ARBA" id="ARBA00022989"/>
    </source>
</evidence>
<dbReference type="Proteomes" id="UP000294664">
    <property type="component" value="Unassembled WGS sequence"/>
</dbReference>
<keyword evidence="5 7" id="KW-0472">Membrane</keyword>
<keyword evidence="4 7" id="KW-1133">Transmembrane helix</keyword>
<feature type="domain" description="Threonine/serine exporter-like N-terminal" evidence="8">
    <location>
        <begin position="19"/>
        <end position="253"/>
    </location>
</feature>
<dbReference type="InterPro" id="IPR010619">
    <property type="entry name" value="ThrE-like_N"/>
</dbReference>
<evidence type="ECO:0000259" key="8">
    <source>
        <dbReference type="Pfam" id="PF06738"/>
    </source>
</evidence>
<dbReference type="PANTHER" id="PTHR34390">
    <property type="entry name" value="UPF0442 PROTEIN YJJB-RELATED"/>
    <property type="match status" value="1"/>
</dbReference>
<dbReference type="GO" id="GO:0005886">
    <property type="term" value="C:plasma membrane"/>
    <property type="evidence" value="ECO:0007669"/>
    <property type="project" value="UniProtKB-SubCell"/>
</dbReference>
<feature type="transmembrane region" description="Helical" evidence="7">
    <location>
        <begin position="233"/>
        <end position="258"/>
    </location>
</feature>
<evidence type="ECO:0000313" key="11">
    <source>
        <dbReference type="Proteomes" id="UP000294664"/>
    </source>
</evidence>
<dbReference type="PANTHER" id="PTHR34390:SF2">
    <property type="entry name" value="SUCCINATE TRANSPORTER SUBUNIT YJJP-RELATED"/>
    <property type="match status" value="1"/>
</dbReference>
<feature type="transmembrane region" description="Helical" evidence="7">
    <location>
        <begin position="198"/>
        <end position="221"/>
    </location>
</feature>
<proteinExistence type="inferred from homology"/>
<evidence type="ECO:0000313" key="10">
    <source>
        <dbReference type="EMBL" id="TCT04215.1"/>
    </source>
</evidence>